<protein>
    <submittedName>
        <fullName evidence="3">Recombinase family protein</fullName>
    </submittedName>
</protein>
<dbReference type="RefSeq" id="WP_179169743.1">
    <property type="nucleotide sequence ID" value="NZ_CP058529.1"/>
</dbReference>
<dbReference type="Proteomes" id="UP000509750">
    <property type="component" value="Chromosome"/>
</dbReference>
<dbReference type="GO" id="GO:0003677">
    <property type="term" value="F:DNA binding"/>
    <property type="evidence" value="ECO:0007669"/>
    <property type="project" value="InterPro"/>
</dbReference>
<dbReference type="OrthoDB" id="194716at2157"/>
<feature type="compositionally biased region" description="Basic and acidic residues" evidence="1">
    <location>
        <begin position="13"/>
        <end position="24"/>
    </location>
</feature>
<sequence length="239" mass="27611">MSDEPKVAVGYVRRSDKSDSSIESQIRDIHEYAEENGYEVDQVYNEGNRVSGWDDAREQYNEMRAAAKREEFDAVIARDGTRLGRDERERMRLWLDLAEWGIELHTKRRGYIDPDEPFSMVQEAFHASQSDHAKREEIEKAQAEIQLRVENGWWHGGLPKGTEYTADKRGLARGAEYETVMNIISAKEDGETHAEVSDEYGVATGTVTNILSRRAMYEYLRNHDEWRPAYTDSIGEIEQ</sequence>
<proteinExistence type="predicted"/>
<dbReference type="EMBL" id="CP058529">
    <property type="protein sequence ID" value="QLG28168.1"/>
    <property type="molecule type" value="Genomic_DNA"/>
</dbReference>
<accession>A0A7D5GFE6</accession>
<dbReference type="SUPFAM" id="SSF53041">
    <property type="entry name" value="Resolvase-like"/>
    <property type="match status" value="1"/>
</dbReference>
<feature type="domain" description="Resolvase/invertase-type recombinase catalytic" evidence="2">
    <location>
        <begin position="7"/>
        <end position="152"/>
    </location>
</feature>
<evidence type="ECO:0000313" key="4">
    <source>
        <dbReference type="Proteomes" id="UP000509750"/>
    </source>
</evidence>
<reference evidence="3 4" key="1">
    <citation type="submission" date="2020-07" db="EMBL/GenBank/DDBJ databases">
        <title>Gai3-2, isolated from salt lake.</title>
        <authorList>
            <person name="Cui H."/>
            <person name="Shi X."/>
        </authorList>
    </citation>
    <scope>NUCLEOTIDE SEQUENCE [LARGE SCALE GENOMIC DNA]</scope>
    <source>
        <strain evidence="3 4">Gai3-2</strain>
    </source>
</reference>
<evidence type="ECO:0000259" key="2">
    <source>
        <dbReference type="PROSITE" id="PS51736"/>
    </source>
</evidence>
<dbReference type="Pfam" id="PF00239">
    <property type="entry name" value="Resolvase"/>
    <property type="match status" value="1"/>
</dbReference>
<evidence type="ECO:0000256" key="1">
    <source>
        <dbReference type="SAM" id="MobiDB-lite"/>
    </source>
</evidence>
<dbReference type="PANTHER" id="PTHR30461">
    <property type="entry name" value="DNA-INVERTASE FROM LAMBDOID PROPHAGE"/>
    <property type="match status" value="1"/>
</dbReference>
<gene>
    <name evidence="3" type="ORF">HUG10_11680</name>
</gene>
<dbReference type="GeneID" id="56029503"/>
<dbReference type="SMART" id="SM00857">
    <property type="entry name" value="Resolvase"/>
    <property type="match status" value="1"/>
</dbReference>
<dbReference type="GO" id="GO:0000150">
    <property type="term" value="F:DNA strand exchange activity"/>
    <property type="evidence" value="ECO:0007669"/>
    <property type="project" value="InterPro"/>
</dbReference>
<keyword evidence="4" id="KW-1185">Reference proteome</keyword>
<dbReference type="InterPro" id="IPR006119">
    <property type="entry name" value="Resolv_N"/>
</dbReference>
<dbReference type="CDD" id="cd00338">
    <property type="entry name" value="Ser_Recombinase"/>
    <property type="match status" value="1"/>
</dbReference>
<dbReference type="InterPro" id="IPR050639">
    <property type="entry name" value="SSR_resolvase"/>
</dbReference>
<dbReference type="InterPro" id="IPR036162">
    <property type="entry name" value="Resolvase-like_N_sf"/>
</dbReference>
<organism evidence="3 4">
    <name type="scientific">Halorarum halophilum</name>
    <dbReference type="NCBI Taxonomy" id="2743090"/>
    <lineage>
        <taxon>Archaea</taxon>
        <taxon>Methanobacteriati</taxon>
        <taxon>Methanobacteriota</taxon>
        <taxon>Stenosarchaea group</taxon>
        <taxon>Halobacteria</taxon>
        <taxon>Halobacteriales</taxon>
        <taxon>Haloferacaceae</taxon>
        <taxon>Halorarum</taxon>
    </lineage>
</organism>
<dbReference type="PROSITE" id="PS51736">
    <property type="entry name" value="RECOMBINASES_3"/>
    <property type="match status" value="1"/>
</dbReference>
<dbReference type="AlphaFoldDB" id="A0A7D5GFE6"/>
<name>A0A7D5GFE6_9EURY</name>
<dbReference type="PANTHER" id="PTHR30461:SF26">
    <property type="entry name" value="RESOLVASE HOMOLOG YNEB"/>
    <property type="match status" value="1"/>
</dbReference>
<dbReference type="Gene3D" id="3.40.50.1390">
    <property type="entry name" value="Resolvase, N-terminal catalytic domain"/>
    <property type="match status" value="1"/>
</dbReference>
<evidence type="ECO:0000313" key="3">
    <source>
        <dbReference type="EMBL" id="QLG28168.1"/>
    </source>
</evidence>
<feature type="region of interest" description="Disordered" evidence="1">
    <location>
        <begin position="1"/>
        <end position="24"/>
    </location>
</feature>
<dbReference type="KEGG" id="halg:HUG10_11680"/>